<keyword evidence="1" id="KW-1185">Reference proteome</keyword>
<sequence>MLHLIIPENSHPLYDCDINIDEFHELLERLPQWSASNAKNVDYCSSLVREQVVSLNINIDEFHRVARETASVVGVATRKMSTIALH</sequence>
<accession>A0A1I7WB50</accession>
<reference evidence="2" key="1">
    <citation type="submission" date="2016-11" db="UniProtKB">
        <authorList>
            <consortium name="WormBaseParasite"/>
        </authorList>
    </citation>
    <scope>IDENTIFICATION</scope>
</reference>
<organism evidence="1 2">
    <name type="scientific">Heterorhabditis bacteriophora</name>
    <name type="common">Entomopathogenic nematode worm</name>
    <dbReference type="NCBI Taxonomy" id="37862"/>
    <lineage>
        <taxon>Eukaryota</taxon>
        <taxon>Metazoa</taxon>
        <taxon>Ecdysozoa</taxon>
        <taxon>Nematoda</taxon>
        <taxon>Chromadorea</taxon>
        <taxon>Rhabditida</taxon>
        <taxon>Rhabditina</taxon>
        <taxon>Rhabditomorpha</taxon>
        <taxon>Strongyloidea</taxon>
        <taxon>Heterorhabditidae</taxon>
        <taxon>Heterorhabditis</taxon>
    </lineage>
</organism>
<evidence type="ECO:0000313" key="1">
    <source>
        <dbReference type="Proteomes" id="UP000095283"/>
    </source>
</evidence>
<evidence type="ECO:0000313" key="2">
    <source>
        <dbReference type="WBParaSite" id="Hba_01900"/>
    </source>
</evidence>
<protein>
    <submittedName>
        <fullName evidence="2">Vacuolar protein sorting-associated protein 53 homolog</fullName>
    </submittedName>
</protein>
<dbReference type="WBParaSite" id="Hba_01900">
    <property type="protein sequence ID" value="Hba_01900"/>
    <property type="gene ID" value="Hba_01900"/>
</dbReference>
<dbReference type="Proteomes" id="UP000095283">
    <property type="component" value="Unplaced"/>
</dbReference>
<name>A0A1I7WB50_HETBA</name>
<dbReference type="AlphaFoldDB" id="A0A1I7WB50"/>
<proteinExistence type="predicted"/>